<feature type="region of interest" description="Disordered" evidence="2">
    <location>
        <begin position="1148"/>
        <end position="1174"/>
    </location>
</feature>
<dbReference type="SUPFAM" id="SSF52540">
    <property type="entry name" value="P-loop containing nucleoside triphosphate hydrolases"/>
    <property type="match status" value="1"/>
</dbReference>
<evidence type="ECO:0000256" key="2">
    <source>
        <dbReference type="SAM" id="MobiDB-lite"/>
    </source>
</evidence>
<feature type="region of interest" description="Disordered" evidence="2">
    <location>
        <begin position="1048"/>
        <end position="1106"/>
    </location>
</feature>
<feature type="compositionally biased region" description="Low complexity" evidence="2">
    <location>
        <begin position="729"/>
        <end position="755"/>
    </location>
</feature>
<dbReference type="SUPFAM" id="SSF47473">
    <property type="entry name" value="EF-hand"/>
    <property type="match status" value="1"/>
</dbReference>
<name>A0A1Y2I099_9FUNG</name>
<protein>
    <submittedName>
        <fullName evidence="5">Uncharacterized protein</fullName>
    </submittedName>
</protein>
<feature type="compositionally biased region" description="Polar residues" evidence="2">
    <location>
        <begin position="1053"/>
        <end position="1068"/>
    </location>
</feature>
<dbReference type="Gene3D" id="3.40.50.300">
    <property type="entry name" value="P-loop containing nucleotide triphosphate hydrolases"/>
    <property type="match status" value="1"/>
</dbReference>
<feature type="coiled-coil region" evidence="1">
    <location>
        <begin position="197"/>
        <end position="228"/>
    </location>
</feature>
<feature type="domain" description="CPC1/SPEF2" evidence="3">
    <location>
        <begin position="164"/>
        <end position="256"/>
    </location>
</feature>
<dbReference type="InterPro" id="IPR052634">
    <property type="entry name" value="Sperm_flagellar-bone_growth"/>
</dbReference>
<dbReference type="InterPro" id="IPR056199">
    <property type="entry name" value="SPEF2_C"/>
</dbReference>
<reference evidence="5 6" key="1">
    <citation type="submission" date="2016-07" db="EMBL/GenBank/DDBJ databases">
        <title>Pervasive Adenine N6-methylation of Active Genes in Fungi.</title>
        <authorList>
            <consortium name="DOE Joint Genome Institute"/>
            <person name="Mondo S.J."/>
            <person name="Dannebaum R.O."/>
            <person name="Kuo R.C."/>
            <person name="Labutti K."/>
            <person name="Haridas S."/>
            <person name="Kuo A."/>
            <person name="Salamov A."/>
            <person name="Ahrendt S.R."/>
            <person name="Lipzen A."/>
            <person name="Sullivan W."/>
            <person name="Andreopoulos W.B."/>
            <person name="Clum A."/>
            <person name="Lindquist E."/>
            <person name="Daum C."/>
            <person name="Ramamoorthy G.K."/>
            <person name="Gryganskyi A."/>
            <person name="Culley D."/>
            <person name="Magnuson J.K."/>
            <person name="James T.Y."/>
            <person name="O'Malley M.A."/>
            <person name="Stajich J.E."/>
            <person name="Spatafora J.W."/>
            <person name="Visel A."/>
            <person name="Grigoriev I.V."/>
        </authorList>
    </citation>
    <scope>NUCLEOTIDE SEQUENCE [LARGE SCALE GENOMIC DNA]</scope>
    <source>
        <strain evidence="5 6">PL171</strain>
    </source>
</reference>
<feature type="compositionally biased region" description="Low complexity" evidence="2">
    <location>
        <begin position="1161"/>
        <end position="1174"/>
    </location>
</feature>
<feature type="region of interest" description="Disordered" evidence="2">
    <location>
        <begin position="1453"/>
        <end position="1481"/>
    </location>
</feature>
<proteinExistence type="predicted"/>
<evidence type="ECO:0000259" key="3">
    <source>
        <dbReference type="Pfam" id="PF22946"/>
    </source>
</evidence>
<keyword evidence="1" id="KW-0175">Coiled coil</keyword>
<dbReference type="STRING" id="765915.A0A1Y2I099"/>
<comment type="caution">
    <text evidence="5">The sequence shown here is derived from an EMBL/GenBank/DDBJ whole genome shotgun (WGS) entry which is preliminary data.</text>
</comment>
<dbReference type="Proteomes" id="UP000193411">
    <property type="component" value="Unassembled WGS sequence"/>
</dbReference>
<organism evidence="5 6">
    <name type="scientific">Catenaria anguillulae PL171</name>
    <dbReference type="NCBI Taxonomy" id="765915"/>
    <lineage>
        <taxon>Eukaryota</taxon>
        <taxon>Fungi</taxon>
        <taxon>Fungi incertae sedis</taxon>
        <taxon>Blastocladiomycota</taxon>
        <taxon>Blastocladiomycetes</taxon>
        <taxon>Blastocladiales</taxon>
        <taxon>Catenariaceae</taxon>
        <taxon>Catenaria</taxon>
    </lineage>
</organism>
<dbReference type="InterPro" id="IPR011992">
    <property type="entry name" value="EF-hand-dom_pair"/>
</dbReference>
<evidence type="ECO:0000256" key="1">
    <source>
        <dbReference type="SAM" id="Coils"/>
    </source>
</evidence>
<evidence type="ECO:0000313" key="6">
    <source>
        <dbReference type="Proteomes" id="UP000193411"/>
    </source>
</evidence>
<feature type="region of interest" description="Disordered" evidence="2">
    <location>
        <begin position="537"/>
        <end position="600"/>
    </location>
</feature>
<dbReference type="InterPro" id="IPR027417">
    <property type="entry name" value="P-loop_NTPase"/>
</dbReference>
<dbReference type="OrthoDB" id="62528at2759"/>
<feature type="compositionally biased region" description="Polar residues" evidence="2">
    <location>
        <begin position="570"/>
        <end position="580"/>
    </location>
</feature>
<dbReference type="InterPro" id="IPR054517">
    <property type="entry name" value="SPEF2_D5"/>
</dbReference>
<dbReference type="Pfam" id="PF24082">
    <property type="entry name" value="SPEF2_C"/>
    <property type="match status" value="1"/>
</dbReference>
<dbReference type="Pfam" id="PF22946">
    <property type="entry name" value="SPEF2_D5"/>
    <property type="match status" value="1"/>
</dbReference>
<dbReference type="EMBL" id="MCFL01000005">
    <property type="protein sequence ID" value="ORZ39401.1"/>
    <property type="molecule type" value="Genomic_DNA"/>
</dbReference>
<feature type="compositionally biased region" description="Low complexity" evidence="2">
    <location>
        <begin position="801"/>
        <end position="816"/>
    </location>
</feature>
<sequence length="1666" mass="182236">MNRSGAQLSPRRGLHTPLDPLAAIDEFEARHLRKLTSDSQQQPVLTGSGLAKRKGPALPAVGTSDPDLATITAPVPQHAVRTFLSVREPLDHAAHLALLQSEFPAAQIQRDANEYRQSLKTRKAEEQALRRERERDRRARLLDSQREQAARLAADAEAALLARLSRQAKHERRIARQLNAVRNEKQVMVKNREFREMQYAEQRQKEYEDALEREHEAAQRHHQEYEDATELMLMQYRQVLEEKAREKLDKHTRMCAPPEWKVLFVKSKPVAPVHSTDPTKDKISVDVLPEQSHLDALAAAADSKQEAETIKLLDESEFSMYLEGSAGWAYRQGQPQSNPTLGSIISHILTFSLSLDPAPTRDPLPAFPLKLCLLGKSMSGKSTVAARLASMYNVAQIDPEMLVSRAIQIADQSERLASSSEWDSTLVGLGKRARSALIKGQQVEDEVLVGLIVYRIRQIAAKSLEAEKSAMAAIANAQGNGGPPTIQPSVTVNGPPTIVTPPGSGAERTPIVESPTNGWILVGFPRTRAQAALLDRELTGFEEPKPVTPGNIKRSPSASPAGPGGFGAVSTANMGPQSGGKQRRSNLAPDGKDGGDLGQGFTGPSCFDHVILMHVENEVAFKRSTGRRADVIVNGTQYHIEYNPPAASRLDNVVAVQPDSDTQLHIKVALFEEEQPKLVEWYNKFKNLTVIDATDRESTWAQIDKLVSDARAKKMKAIEAMLPPPLPVPVSSQHTSQQQQQLQPRPGSPPAGGARTQQPGQIPISQPADGAGDALEKPTGAAAATGGKEDNKKLSSSAGGSRVPSAAKSRVSSASAQKDRKSNMEVAKNAQGGLSPTGIEPLKESKKDPSPRLLFVLADEWAVIETAFTNTMKFLFRSLRRERETLLVYFYEVKRHFERFVTRPDTKQDVLREFQDDFNALEDDLRGDIDAKAELHHRTEDMRDKLWAISDERKEQAENERISIVTSHFVEDHYLLIMDVYISMMQAELDRFSLTRHLLIDYARDTQQMLVTEVLPKMLVLPKPAMAGPNGRVADDNPLKLSPTLLTVKREQSASSTKANSVSASKANTLAEPATKGGRRQTSAAATTLAAPSSGLSASTGLAGSTNPPESVLFADIFKAVEAANAFVNQVEEDDKKVAEKVAKDNMGSKLIANRPPPPAASAKGPAGAGSSMVHGGAAANAPAGNAGAGAASLPLPSIEDPATVRARIARIADVACDHLREIRMRTMEVFAYLDECVGNSFKGEMVAIKDVVQLIKQAIELELKLPNELLLDGQHFSVNYHALTYEPEPMPRPISPIEKLRSDHFTILQLHNLVSQFRAFARDGMLSSRHFCDLLRRIALQPTACEFLPEHLIQSPDQMSALAPILDPHDSGFVSWKKFVMFAARILPAPREQIKEFGSLFSSPESNWIMTKDELMSTTLWFETQDMSESSRQFNRPQKVKELIFETFSVHPGSIKERPPSTPTGDQLQQSTHDANKSTRLSTDASSIVFDALDFGLMSCCDTNPRRGLAKAFDLFGGGVNKAQLKWILSHTLVSAPVYPAPLIDHLFELAKQSSSDATLLPPIITSNSGEPTLTHDDFIRLSGPIIRPSDGVSTIPKPSPLNFPQCLLFEYEPDMFAEIQKRPITAGTILLHQHVLGGIGVGPGMSSVGLASPPVSPPAKASLI</sequence>
<feature type="region of interest" description="Disordered" evidence="2">
    <location>
        <begin position="34"/>
        <end position="65"/>
    </location>
</feature>
<feature type="compositionally biased region" description="Polar residues" evidence="2">
    <location>
        <begin position="1464"/>
        <end position="1481"/>
    </location>
</feature>
<feature type="compositionally biased region" description="Low complexity" evidence="2">
    <location>
        <begin position="1082"/>
        <end position="1106"/>
    </location>
</feature>
<evidence type="ECO:0000313" key="5">
    <source>
        <dbReference type="EMBL" id="ORZ39401.1"/>
    </source>
</evidence>
<feature type="region of interest" description="Disordered" evidence="2">
    <location>
        <begin position="723"/>
        <end position="847"/>
    </location>
</feature>
<gene>
    <name evidence="5" type="ORF">BCR44DRAFT_1426463</name>
</gene>
<accession>A0A1Y2I099</accession>
<evidence type="ECO:0000259" key="4">
    <source>
        <dbReference type="Pfam" id="PF24082"/>
    </source>
</evidence>
<feature type="domain" description="SPEF2 C-terminal" evidence="4">
    <location>
        <begin position="1306"/>
        <end position="1454"/>
    </location>
</feature>
<keyword evidence="6" id="KW-1185">Reference proteome</keyword>
<dbReference type="PANTHER" id="PTHR14919">
    <property type="entry name" value="KPL2-RELATED"/>
    <property type="match status" value="1"/>
</dbReference>
<dbReference type="PANTHER" id="PTHR14919:SF0">
    <property type="entry name" value="SPERM FLAGELLAR PROTEIN 2"/>
    <property type="match status" value="1"/>
</dbReference>